<proteinExistence type="predicted"/>
<evidence type="ECO:0000313" key="2">
    <source>
        <dbReference type="EMBL" id="ADV81010.1"/>
    </source>
</evidence>
<dbReference type="InterPro" id="IPR011083">
    <property type="entry name" value="Phage_tail_collar_dom"/>
</dbReference>
<dbReference type="Proteomes" id="UP000006844">
    <property type="component" value="Chromosome"/>
</dbReference>
<dbReference type="EMBL" id="CP002467">
    <property type="protein sequence ID" value="ADV81010.1"/>
    <property type="molecule type" value="Genomic_DNA"/>
</dbReference>
<dbReference type="eggNOG" id="COG4675">
    <property type="taxonomic scope" value="Bacteria"/>
</dbReference>
<evidence type="ECO:0000259" key="1">
    <source>
        <dbReference type="Pfam" id="PF07484"/>
    </source>
</evidence>
<dbReference type="RefSeq" id="WP_013566743.1">
    <property type="nucleotide sequence ID" value="NC_014963.1"/>
</dbReference>
<gene>
    <name evidence="2" type="ordered locus">AciPR4_0172</name>
</gene>
<feature type="domain" description="Phage tail collar" evidence="1">
    <location>
        <begin position="7"/>
        <end position="63"/>
    </location>
</feature>
<dbReference type="Gene3D" id="3.90.1340.10">
    <property type="entry name" value="Phage tail collar domain"/>
    <property type="match status" value="1"/>
</dbReference>
<keyword evidence="3" id="KW-1185">Reference proteome</keyword>
<dbReference type="SUPFAM" id="SSF88874">
    <property type="entry name" value="Receptor-binding domain of short tail fibre protein gp12"/>
    <property type="match status" value="1"/>
</dbReference>
<evidence type="ECO:0000313" key="3">
    <source>
        <dbReference type="Proteomes" id="UP000006844"/>
    </source>
</evidence>
<reference evidence="2 3" key="1">
    <citation type="journal article" date="2012" name="Stand. Genomic Sci.">
        <title>Complete genome sequence of Terriglobus saanensis type strain SP1PR4(T), an Acidobacteria from tundra soil.</title>
        <authorList>
            <person name="Rawat S.R."/>
            <person name="Mannisto M.K."/>
            <person name="Starovoytov V."/>
            <person name="Goodwin L."/>
            <person name="Nolan M."/>
            <person name="Hauser L."/>
            <person name="Land M."/>
            <person name="Davenport K.W."/>
            <person name="Woyke T."/>
            <person name="Haggblom M.M."/>
        </authorList>
    </citation>
    <scope>NUCLEOTIDE SEQUENCE</scope>
    <source>
        <strain evidence="3">ATCC BAA-1853 / DSM 23119 / SP1PR4</strain>
    </source>
</reference>
<accession>E8UZT3</accession>
<organism evidence="2 3">
    <name type="scientific">Terriglobus saanensis (strain ATCC BAA-1853 / DSM 23119 / SP1PR4)</name>
    <dbReference type="NCBI Taxonomy" id="401053"/>
    <lineage>
        <taxon>Bacteria</taxon>
        <taxon>Pseudomonadati</taxon>
        <taxon>Acidobacteriota</taxon>
        <taxon>Terriglobia</taxon>
        <taxon>Terriglobales</taxon>
        <taxon>Acidobacteriaceae</taxon>
        <taxon>Terriglobus</taxon>
    </lineage>
</organism>
<dbReference type="InterPro" id="IPR037053">
    <property type="entry name" value="Phage_tail_collar_dom_sf"/>
</dbReference>
<dbReference type="KEGG" id="tsa:AciPR4_0172"/>
<dbReference type="OrthoDB" id="9810174at2"/>
<dbReference type="Pfam" id="PF07484">
    <property type="entry name" value="Collar"/>
    <property type="match status" value="1"/>
</dbReference>
<dbReference type="STRING" id="401053.AciPR4_0172"/>
<dbReference type="AlphaFoldDB" id="E8UZT3"/>
<protein>
    <submittedName>
        <fullName evidence="2">Tail Collar domain protein</fullName>
    </submittedName>
</protein>
<name>E8UZT3_TERSS</name>
<dbReference type="HOGENOM" id="CLU_087872_0_0_0"/>
<sequence>MADPYLGEIRMVGWNFAASGWALCNGQLMSISQNTALFSLLGTTYGGDGRTTFALPNLQGRVPIHQGNGAGLSGYVIGQLAGNEQVSLQLPEMPQHNHLMGVSNLAGSLSDPTGGILAQGNSGTDRSPVLISDYVSSAATGTLAPTAISMAGSSLPHNNIQPYLCINFIIALQGIFPSRG</sequence>